<evidence type="ECO:0000259" key="2">
    <source>
        <dbReference type="Pfam" id="PF19956"/>
    </source>
</evidence>
<feature type="compositionally biased region" description="Basic and acidic residues" evidence="1">
    <location>
        <begin position="1"/>
        <end position="23"/>
    </location>
</feature>
<name>A0A5R9FHL0_9ACTN</name>
<dbReference type="InterPro" id="IPR009003">
    <property type="entry name" value="Peptidase_S1_PA"/>
</dbReference>
<dbReference type="SUPFAM" id="SSF50494">
    <property type="entry name" value="Trypsin-like serine proteases"/>
    <property type="match status" value="1"/>
</dbReference>
<comment type="caution">
    <text evidence="3">The sequence shown here is derived from an EMBL/GenBank/DDBJ whole genome shotgun (WGS) entry which is preliminary data.</text>
</comment>
<dbReference type="InterPro" id="IPR045431">
    <property type="entry name" value="EAD2"/>
</dbReference>
<feature type="compositionally biased region" description="Basic residues" evidence="1">
    <location>
        <begin position="25"/>
        <end position="38"/>
    </location>
</feature>
<dbReference type="EMBL" id="VBZC01000081">
    <property type="protein sequence ID" value="TLS40343.1"/>
    <property type="molecule type" value="Genomic_DNA"/>
</dbReference>
<proteinExistence type="predicted"/>
<evidence type="ECO:0000313" key="3">
    <source>
        <dbReference type="EMBL" id="TLS40343.1"/>
    </source>
</evidence>
<dbReference type="InterPro" id="IPR043504">
    <property type="entry name" value="Peptidase_S1_PA_chymotrypsin"/>
</dbReference>
<sequence length="397" mass="42693">MPAEARRPEWTRAHADQRTEQRLGSHGHRRRKRPHRLGRAPVVAVAHGLEAVRVAEVLVSRPGAEPGRRGSGYRVGARCVLTAAHVVAGPVTSVRVRVDADRPGEWSADAHVVLLAEAADVALLEITGAPSVPGGSEHPRYAAVPDADVVLPFSAMGFPRFKLRTDSMRLLDDGAPSQYRDSCHVTGTVSVLSNRREGTLELAVVAPTGDSEPQRSPWEGMSGAVVWCDGAVIGVVSAHHRSDGRGRLAASRVEHWYDVLSAAELERFHQYAGLPARERLGSAADPVQAPSVTGLAALPPDVPLRQLADLVDALVELPSLRNANSLALVLDSIDAQVAANSPRDPRLRMDVYGIVRTCLRYPGTLDQLLETVRLLEGPSSEVARVDQEAAQLARQYG</sequence>
<dbReference type="Gene3D" id="2.40.10.10">
    <property type="entry name" value="Trypsin-like serine proteases"/>
    <property type="match status" value="1"/>
</dbReference>
<evidence type="ECO:0000313" key="4">
    <source>
        <dbReference type="Proteomes" id="UP000305906"/>
    </source>
</evidence>
<feature type="region of interest" description="Disordered" evidence="1">
    <location>
        <begin position="1"/>
        <end position="38"/>
    </location>
</feature>
<dbReference type="AlphaFoldDB" id="A0A5R9FHL0"/>
<dbReference type="Proteomes" id="UP000305906">
    <property type="component" value="Unassembled WGS sequence"/>
</dbReference>
<dbReference type="Pfam" id="PF19956">
    <property type="entry name" value="EAD2"/>
    <property type="match status" value="1"/>
</dbReference>
<organism evidence="3 4">
    <name type="scientific">Streptomyces montanus</name>
    <dbReference type="NCBI Taxonomy" id="2580423"/>
    <lineage>
        <taxon>Bacteria</taxon>
        <taxon>Bacillati</taxon>
        <taxon>Actinomycetota</taxon>
        <taxon>Actinomycetes</taxon>
        <taxon>Kitasatosporales</taxon>
        <taxon>Streptomycetaceae</taxon>
        <taxon>Streptomyces</taxon>
    </lineage>
</organism>
<reference evidence="3 4" key="1">
    <citation type="submission" date="2019-05" db="EMBL/GenBank/DDBJ databases">
        <title>Streptomyces sp. NEAU-C151, a novel actinomycete isolated from soil.</title>
        <authorList>
            <person name="Han L."/>
            <person name="Jiang H."/>
        </authorList>
    </citation>
    <scope>NUCLEOTIDE SEQUENCE [LARGE SCALE GENOMIC DNA]</scope>
    <source>
        <strain evidence="3 4">NEAU-C151</strain>
    </source>
</reference>
<feature type="domain" description="Effector-associated" evidence="2">
    <location>
        <begin position="311"/>
        <end position="388"/>
    </location>
</feature>
<accession>A0A5R9FHL0</accession>
<dbReference type="Pfam" id="PF13365">
    <property type="entry name" value="Trypsin_2"/>
    <property type="match status" value="1"/>
</dbReference>
<protein>
    <submittedName>
        <fullName evidence="3">Trypsin-like peptidase domain-containing protein</fullName>
    </submittedName>
</protein>
<keyword evidence="4" id="KW-1185">Reference proteome</keyword>
<gene>
    <name evidence="3" type="ORF">FE633_42080</name>
</gene>
<evidence type="ECO:0000256" key="1">
    <source>
        <dbReference type="SAM" id="MobiDB-lite"/>
    </source>
</evidence>